<dbReference type="InterPro" id="IPR003439">
    <property type="entry name" value="ABC_transporter-like_ATP-bd"/>
</dbReference>
<dbReference type="SMART" id="SM00382">
    <property type="entry name" value="AAA"/>
    <property type="match status" value="1"/>
</dbReference>
<evidence type="ECO:0000256" key="5">
    <source>
        <dbReference type="ARBA" id="ARBA00022741"/>
    </source>
</evidence>
<sequence length="348" mass="37972">MSAFLEVEDLNVRFTTEDGVVRAVDGVTFDVDKGRTLAIVGESGSGKSVTSAAIMGLHNPRRTHVSGSIRLDGEEIVTASPERLRELRGKRMAMIFQDPLSSLHPFFTIGSQLVEAVQVHRDINKSDAKKRAVELLKKVGIPNAERRAGEFPHQLSGGMRQRVMIAMALINDPDLLIADEPTTALDVTVQAQIIELLKSLQSEFGTAIILITHDLGVVAETADDVAVMYGARVVERGTVRDIFYRPQMPYTWGLLSSLPRLDEAGGGRLSPIPGQPPSLINLPQGCVFRPRCQYHQFVTDGRCDTVRPVLDEVAEGHSARCHLSAPDKQRLAAERLASVAPNTQKEGA</sequence>
<dbReference type="InterPro" id="IPR050388">
    <property type="entry name" value="ABC_Ni/Peptide_Import"/>
</dbReference>
<evidence type="ECO:0000256" key="6">
    <source>
        <dbReference type="ARBA" id="ARBA00022840"/>
    </source>
</evidence>
<keyword evidence="5" id="KW-0547">Nucleotide-binding</keyword>
<dbReference type="InterPro" id="IPR013563">
    <property type="entry name" value="Oligopep_ABC_C"/>
</dbReference>
<dbReference type="Proteomes" id="UP001596189">
    <property type="component" value="Unassembled WGS sequence"/>
</dbReference>
<organism evidence="9 10">
    <name type="scientific">Angustibacter luteus</name>
    <dbReference type="NCBI Taxonomy" id="658456"/>
    <lineage>
        <taxon>Bacteria</taxon>
        <taxon>Bacillati</taxon>
        <taxon>Actinomycetota</taxon>
        <taxon>Actinomycetes</taxon>
        <taxon>Kineosporiales</taxon>
        <taxon>Kineosporiaceae</taxon>
    </lineage>
</organism>
<accession>A0ABW1JJA9</accession>
<comment type="caution">
    <text evidence="9">The sequence shown here is derived from an EMBL/GenBank/DDBJ whole genome shotgun (WGS) entry which is preliminary data.</text>
</comment>
<dbReference type="Pfam" id="PF08352">
    <property type="entry name" value="oligo_HPY"/>
    <property type="match status" value="1"/>
</dbReference>
<dbReference type="Gene3D" id="3.40.50.300">
    <property type="entry name" value="P-loop containing nucleotide triphosphate hydrolases"/>
    <property type="match status" value="1"/>
</dbReference>
<dbReference type="EMBL" id="JBHSRD010000008">
    <property type="protein sequence ID" value="MFC6008962.1"/>
    <property type="molecule type" value="Genomic_DNA"/>
</dbReference>
<dbReference type="PROSITE" id="PS50893">
    <property type="entry name" value="ABC_TRANSPORTER_2"/>
    <property type="match status" value="1"/>
</dbReference>
<keyword evidence="4" id="KW-1003">Cell membrane</keyword>
<keyword evidence="6 9" id="KW-0067">ATP-binding</keyword>
<name>A0ABW1JJA9_9ACTN</name>
<evidence type="ECO:0000256" key="2">
    <source>
        <dbReference type="ARBA" id="ARBA00005417"/>
    </source>
</evidence>
<evidence type="ECO:0000313" key="9">
    <source>
        <dbReference type="EMBL" id="MFC6008962.1"/>
    </source>
</evidence>
<evidence type="ECO:0000256" key="7">
    <source>
        <dbReference type="ARBA" id="ARBA00023136"/>
    </source>
</evidence>
<dbReference type="GO" id="GO:0005524">
    <property type="term" value="F:ATP binding"/>
    <property type="evidence" value="ECO:0007669"/>
    <property type="project" value="UniProtKB-KW"/>
</dbReference>
<proteinExistence type="inferred from homology"/>
<evidence type="ECO:0000256" key="3">
    <source>
        <dbReference type="ARBA" id="ARBA00022448"/>
    </source>
</evidence>
<evidence type="ECO:0000256" key="4">
    <source>
        <dbReference type="ARBA" id="ARBA00022475"/>
    </source>
</evidence>
<comment type="similarity">
    <text evidence="2">Belongs to the ABC transporter superfamily.</text>
</comment>
<dbReference type="InterPro" id="IPR017871">
    <property type="entry name" value="ABC_transporter-like_CS"/>
</dbReference>
<dbReference type="PANTHER" id="PTHR43297:SF2">
    <property type="entry name" value="DIPEPTIDE TRANSPORT ATP-BINDING PROTEIN DPPD"/>
    <property type="match status" value="1"/>
</dbReference>
<evidence type="ECO:0000259" key="8">
    <source>
        <dbReference type="PROSITE" id="PS50893"/>
    </source>
</evidence>
<dbReference type="Pfam" id="PF00005">
    <property type="entry name" value="ABC_tran"/>
    <property type="match status" value="1"/>
</dbReference>
<evidence type="ECO:0000256" key="1">
    <source>
        <dbReference type="ARBA" id="ARBA00004202"/>
    </source>
</evidence>
<keyword evidence="7" id="KW-0472">Membrane</keyword>
<dbReference type="SUPFAM" id="SSF52540">
    <property type="entry name" value="P-loop containing nucleoside triphosphate hydrolases"/>
    <property type="match status" value="1"/>
</dbReference>
<dbReference type="CDD" id="cd03257">
    <property type="entry name" value="ABC_NikE_OppD_transporters"/>
    <property type="match status" value="1"/>
</dbReference>
<keyword evidence="3" id="KW-0813">Transport</keyword>
<dbReference type="InterPro" id="IPR027417">
    <property type="entry name" value="P-loop_NTPase"/>
</dbReference>
<dbReference type="PROSITE" id="PS00211">
    <property type="entry name" value="ABC_TRANSPORTER_1"/>
    <property type="match status" value="1"/>
</dbReference>
<comment type="subcellular location">
    <subcellularLocation>
        <location evidence="1">Cell membrane</location>
        <topology evidence="1">Peripheral membrane protein</topology>
    </subcellularLocation>
</comment>
<gene>
    <name evidence="9" type="ORF">ACFQDO_17650</name>
</gene>
<reference evidence="10" key="1">
    <citation type="journal article" date="2019" name="Int. J. Syst. Evol. Microbiol.">
        <title>The Global Catalogue of Microorganisms (GCM) 10K type strain sequencing project: providing services to taxonomists for standard genome sequencing and annotation.</title>
        <authorList>
            <consortium name="The Broad Institute Genomics Platform"/>
            <consortium name="The Broad Institute Genome Sequencing Center for Infectious Disease"/>
            <person name="Wu L."/>
            <person name="Ma J."/>
        </authorList>
    </citation>
    <scope>NUCLEOTIDE SEQUENCE [LARGE SCALE GENOMIC DNA]</scope>
    <source>
        <strain evidence="10">KACC 14249</strain>
    </source>
</reference>
<dbReference type="NCBIfam" id="TIGR01727">
    <property type="entry name" value="oligo_HPY"/>
    <property type="match status" value="1"/>
</dbReference>
<dbReference type="InterPro" id="IPR003593">
    <property type="entry name" value="AAA+_ATPase"/>
</dbReference>
<keyword evidence="10" id="KW-1185">Reference proteome</keyword>
<dbReference type="RefSeq" id="WP_345717493.1">
    <property type="nucleotide sequence ID" value="NZ_BAABFP010000007.1"/>
</dbReference>
<protein>
    <submittedName>
        <fullName evidence="9">ABC transporter ATP-binding protein</fullName>
    </submittedName>
</protein>
<dbReference type="PANTHER" id="PTHR43297">
    <property type="entry name" value="OLIGOPEPTIDE TRANSPORT ATP-BINDING PROTEIN APPD"/>
    <property type="match status" value="1"/>
</dbReference>
<feature type="domain" description="ABC transporter" evidence="8">
    <location>
        <begin position="5"/>
        <end position="255"/>
    </location>
</feature>
<evidence type="ECO:0000313" key="10">
    <source>
        <dbReference type="Proteomes" id="UP001596189"/>
    </source>
</evidence>